<dbReference type="Proteomes" id="UP000654918">
    <property type="component" value="Unassembled WGS sequence"/>
</dbReference>
<evidence type="ECO:0000313" key="2">
    <source>
        <dbReference type="EMBL" id="KAF6831059.1"/>
    </source>
</evidence>
<sequence length="153" mass="16107">MASGVQACHVTMLARPPDFAAAVLPATASDLSEPGRLGGFDRSKTWEGRVIDETRRVINVLTQQTTRSGGISSTQSCGLRGLPGASGEPPRDGTGQSATSEHESREKAAESGSSLDSLPWPFHPSQIKKESVNSMARSCQLPKAAAPQLTMAF</sequence>
<dbReference type="AlphaFoldDB" id="A0A8H6KGG6"/>
<feature type="region of interest" description="Disordered" evidence="1">
    <location>
        <begin position="63"/>
        <end position="153"/>
    </location>
</feature>
<protein>
    <submittedName>
        <fullName evidence="2">Uncharacterized protein</fullName>
    </submittedName>
</protein>
<proteinExistence type="predicted"/>
<organism evidence="2 3">
    <name type="scientific">Colletotrichum plurivorum</name>
    <dbReference type="NCBI Taxonomy" id="2175906"/>
    <lineage>
        <taxon>Eukaryota</taxon>
        <taxon>Fungi</taxon>
        <taxon>Dikarya</taxon>
        <taxon>Ascomycota</taxon>
        <taxon>Pezizomycotina</taxon>
        <taxon>Sordariomycetes</taxon>
        <taxon>Hypocreomycetidae</taxon>
        <taxon>Glomerellales</taxon>
        <taxon>Glomerellaceae</taxon>
        <taxon>Colletotrichum</taxon>
        <taxon>Colletotrichum orchidearum species complex</taxon>
    </lineage>
</organism>
<evidence type="ECO:0000256" key="1">
    <source>
        <dbReference type="SAM" id="MobiDB-lite"/>
    </source>
</evidence>
<evidence type="ECO:0000313" key="3">
    <source>
        <dbReference type="Proteomes" id="UP000654918"/>
    </source>
</evidence>
<name>A0A8H6KGG6_9PEZI</name>
<feature type="compositionally biased region" description="Polar residues" evidence="1">
    <location>
        <begin position="63"/>
        <end position="77"/>
    </location>
</feature>
<accession>A0A8H6KGG6</accession>
<reference evidence="2" key="1">
    <citation type="journal article" date="2020" name="Phytopathology">
        <title>Genome Sequence Resources of Colletotrichum truncatum, C. plurivorum, C. musicola, and C. sojae: Four Species Pathogenic to Soybean (Glycine max).</title>
        <authorList>
            <person name="Rogerio F."/>
            <person name="Boufleur T.R."/>
            <person name="Ciampi-Guillardi M."/>
            <person name="Sukno S.A."/>
            <person name="Thon M.R."/>
            <person name="Massola Junior N.S."/>
            <person name="Baroncelli R."/>
        </authorList>
    </citation>
    <scope>NUCLEOTIDE SEQUENCE</scope>
    <source>
        <strain evidence="2">LFN00145</strain>
    </source>
</reference>
<dbReference type="EMBL" id="WIGO01000086">
    <property type="protein sequence ID" value="KAF6831059.1"/>
    <property type="molecule type" value="Genomic_DNA"/>
</dbReference>
<keyword evidence="3" id="KW-1185">Reference proteome</keyword>
<gene>
    <name evidence="2" type="ORF">CPLU01_06995</name>
</gene>
<comment type="caution">
    <text evidence="2">The sequence shown here is derived from an EMBL/GenBank/DDBJ whole genome shotgun (WGS) entry which is preliminary data.</text>
</comment>
<feature type="compositionally biased region" description="Basic and acidic residues" evidence="1">
    <location>
        <begin position="100"/>
        <end position="109"/>
    </location>
</feature>